<proteinExistence type="predicted"/>
<dbReference type="PaxDb" id="4081-Solyc04g026180.1.1"/>
<organism evidence="1">
    <name type="scientific">Solanum lycopersicum</name>
    <name type="common">Tomato</name>
    <name type="synonym">Lycopersicon esculentum</name>
    <dbReference type="NCBI Taxonomy" id="4081"/>
    <lineage>
        <taxon>Eukaryota</taxon>
        <taxon>Viridiplantae</taxon>
        <taxon>Streptophyta</taxon>
        <taxon>Embryophyta</taxon>
        <taxon>Tracheophyta</taxon>
        <taxon>Spermatophyta</taxon>
        <taxon>Magnoliopsida</taxon>
        <taxon>eudicotyledons</taxon>
        <taxon>Gunneridae</taxon>
        <taxon>Pentapetalae</taxon>
        <taxon>asterids</taxon>
        <taxon>lamiids</taxon>
        <taxon>Solanales</taxon>
        <taxon>Solanaceae</taxon>
        <taxon>Solanoideae</taxon>
        <taxon>Solaneae</taxon>
        <taxon>Solanum</taxon>
        <taxon>Solanum subgen. Lycopersicon</taxon>
    </lineage>
</organism>
<sequence length="51" mass="6393">MVMKFELRRRKFEEILVEQRKAKRKIVVVDLSDVPKPAEDYRVPRRHWWNI</sequence>
<accession>A0A3Q7G1Z4</accession>
<dbReference type="Proteomes" id="UP000004994">
    <property type="component" value="Chromosome 4"/>
</dbReference>
<dbReference type="AlphaFoldDB" id="A0A3Q7G1Z4"/>
<keyword evidence="2" id="KW-1185">Reference proteome</keyword>
<dbReference type="PANTHER" id="PTHR48186">
    <property type="entry name" value="NB-ARC DOMAIN-CONTAINING PROTEIN"/>
    <property type="match status" value="1"/>
</dbReference>
<protein>
    <submittedName>
        <fullName evidence="1">Uncharacterized protein</fullName>
    </submittedName>
</protein>
<dbReference type="InParanoid" id="A0A3Q7G1Z4"/>
<dbReference type="PANTHER" id="PTHR48186:SF1">
    <property type="entry name" value="TPX2 C-TERMINAL DOMAIN-CONTAINING PROTEIN"/>
    <property type="match status" value="1"/>
</dbReference>
<evidence type="ECO:0000313" key="1">
    <source>
        <dbReference type="EnsemblPlants" id="Solyc04g026180.1.1.1"/>
    </source>
</evidence>
<evidence type="ECO:0000313" key="2">
    <source>
        <dbReference type="Proteomes" id="UP000004994"/>
    </source>
</evidence>
<name>A0A3Q7G1Z4_SOLLC</name>
<reference evidence="1" key="1">
    <citation type="journal article" date="2012" name="Nature">
        <title>The tomato genome sequence provides insights into fleshy fruit evolution.</title>
        <authorList>
            <consortium name="Tomato Genome Consortium"/>
        </authorList>
    </citation>
    <scope>NUCLEOTIDE SEQUENCE [LARGE SCALE GENOMIC DNA]</scope>
    <source>
        <strain evidence="1">cv. Heinz 1706</strain>
    </source>
</reference>
<reference evidence="1" key="2">
    <citation type="submission" date="2019-01" db="UniProtKB">
        <authorList>
            <consortium name="EnsemblPlants"/>
        </authorList>
    </citation>
    <scope>IDENTIFICATION</scope>
    <source>
        <strain evidence="1">cv. Heinz 1706</strain>
    </source>
</reference>
<dbReference type="EnsemblPlants" id="Solyc04g026180.1.1">
    <property type="protein sequence ID" value="Solyc04g026180.1.1.1"/>
    <property type="gene ID" value="Solyc04g026180.1"/>
</dbReference>
<dbReference type="Gramene" id="Solyc04g026180.1.1">
    <property type="protein sequence ID" value="Solyc04g026180.1.1.1"/>
    <property type="gene ID" value="Solyc04g026180.1"/>
</dbReference>